<name>A0A0L0DS66_THETB</name>
<organism evidence="3 4">
    <name type="scientific">Thecamonas trahens ATCC 50062</name>
    <dbReference type="NCBI Taxonomy" id="461836"/>
    <lineage>
        <taxon>Eukaryota</taxon>
        <taxon>Apusozoa</taxon>
        <taxon>Apusomonadida</taxon>
        <taxon>Apusomonadidae</taxon>
        <taxon>Thecamonas</taxon>
    </lineage>
</organism>
<keyword evidence="2" id="KW-0812">Transmembrane</keyword>
<feature type="compositionally biased region" description="Polar residues" evidence="1">
    <location>
        <begin position="55"/>
        <end position="64"/>
    </location>
</feature>
<evidence type="ECO:0000313" key="3">
    <source>
        <dbReference type="EMBL" id="KNC55110.1"/>
    </source>
</evidence>
<dbReference type="Proteomes" id="UP000054408">
    <property type="component" value="Unassembled WGS sequence"/>
</dbReference>
<evidence type="ECO:0000256" key="1">
    <source>
        <dbReference type="SAM" id="MobiDB-lite"/>
    </source>
</evidence>
<sequence length="262" mass="26684">MAAPPPYDAAVAAKGTVPMTSPVAYTPGSFNAGAGSQGVGHGKGSGRAPPPSFTPYGSSPYSNVPSAPPAPIPEPPAGNHSGPAVATYSGGQYSHAYGASNTTTTNERMRRREGGFEICPLTLSMDFLSEQIRPYDPPRSGWENGTFHTPARICGWPICGCGSAPRACIAIGAFPVGVLFALGWVTFSYGAGIGQACFGLLMAVGQVAVAPLGWAIGQLALGVIAGLGQLATGVFVGGMVRLGRYDLLKLLSDGKVETVTIA</sequence>
<feature type="compositionally biased region" description="Pro residues" evidence="1">
    <location>
        <begin position="66"/>
        <end position="76"/>
    </location>
</feature>
<feature type="compositionally biased region" description="Gly residues" evidence="1">
    <location>
        <begin position="35"/>
        <end position="45"/>
    </location>
</feature>
<keyword evidence="2" id="KW-0472">Membrane</keyword>
<dbReference type="EMBL" id="GL349495">
    <property type="protein sequence ID" value="KNC55110.1"/>
    <property type="molecule type" value="Genomic_DNA"/>
</dbReference>
<dbReference type="GeneID" id="25568872"/>
<evidence type="ECO:0000256" key="2">
    <source>
        <dbReference type="SAM" id="Phobius"/>
    </source>
</evidence>
<feature type="transmembrane region" description="Helical" evidence="2">
    <location>
        <begin position="196"/>
        <end position="214"/>
    </location>
</feature>
<gene>
    <name evidence="3" type="ORF">AMSG_10709</name>
</gene>
<reference evidence="3 4" key="1">
    <citation type="submission" date="2010-05" db="EMBL/GenBank/DDBJ databases">
        <title>The Genome Sequence of Thecamonas trahens ATCC 50062.</title>
        <authorList>
            <consortium name="The Broad Institute Genome Sequencing Platform"/>
            <person name="Russ C."/>
            <person name="Cuomo C."/>
            <person name="Shea T."/>
            <person name="Young S.K."/>
            <person name="Zeng Q."/>
            <person name="Koehrsen M."/>
            <person name="Haas B."/>
            <person name="Borodovsky M."/>
            <person name="Guigo R."/>
            <person name="Alvarado L."/>
            <person name="Berlin A."/>
            <person name="Bochicchio J."/>
            <person name="Borenstein D."/>
            <person name="Chapman S."/>
            <person name="Chen Z."/>
            <person name="Freedman E."/>
            <person name="Gellesch M."/>
            <person name="Goldberg J."/>
            <person name="Griggs A."/>
            <person name="Gujja S."/>
            <person name="Heilman E."/>
            <person name="Heiman D."/>
            <person name="Hepburn T."/>
            <person name="Howarth C."/>
            <person name="Jen D."/>
            <person name="Larson L."/>
            <person name="Mehta T."/>
            <person name="Park D."/>
            <person name="Pearson M."/>
            <person name="Roberts A."/>
            <person name="Saif S."/>
            <person name="Shenoy N."/>
            <person name="Sisk P."/>
            <person name="Stolte C."/>
            <person name="Sykes S."/>
            <person name="Thomson T."/>
            <person name="Walk T."/>
            <person name="White J."/>
            <person name="Yandava C."/>
            <person name="Burger G."/>
            <person name="Gray M.W."/>
            <person name="Holland P.W.H."/>
            <person name="King N."/>
            <person name="Lang F.B.F."/>
            <person name="Roger A.J."/>
            <person name="Ruiz-Trillo I."/>
            <person name="Lander E."/>
            <person name="Nusbaum C."/>
        </authorList>
    </citation>
    <scope>NUCLEOTIDE SEQUENCE [LARGE SCALE GENOMIC DNA]</scope>
    <source>
        <strain evidence="3 4">ATCC 50062</strain>
    </source>
</reference>
<dbReference type="RefSeq" id="XP_013753293.1">
    <property type="nucleotide sequence ID" value="XM_013897839.1"/>
</dbReference>
<feature type="transmembrane region" description="Helical" evidence="2">
    <location>
        <begin position="169"/>
        <end position="189"/>
    </location>
</feature>
<feature type="transmembrane region" description="Helical" evidence="2">
    <location>
        <begin position="220"/>
        <end position="240"/>
    </location>
</feature>
<keyword evidence="4" id="KW-1185">Reference proteome</keyword>
<feature type="region of interest" description="Disordered" evidence="1">
    <location>
        <begin position="25"/>
        <end position="85"/>
    </location>
</feature>
<protein>
    <submittedName>
        <fullName evidence="3">Uncharacterized protein</fullName>
    </submittedName>
</protein>
<accession>A0A0L0DS66</accession>
<dbReference type="AlphaFoldDB" id="A0A0L0DS66"/>
<keyword evidence="2" id="KW-1133">Transmembrane helix</keyword>
<evidence type="ECO:0000313" key="4">
    <source>
        <dbReference type="Proteomes" id="UP000054408"/>
    </source>
</evidence>
<proteinExistence type="predicted"/>